<dbReference type="AGR" id="WB:WBGene00015255"/>
<dbReference type="RefSeq" id="NP_503200.2">
    <property type="nucleotide sequence ID" value="NM_070799.2"/>
</dbReference>
<dbReference type="eggNOG" id="ENOG502TKRQ">
    <property type="taxonomic scope" value="Eukaryota"/>
</dbReference>
<dbReference type="UCSC" id="B0554.2">
    <property type="organism name" value="c. elegans"/>
</dbReference>
<dbReference type="InterPro" id="IPR002601">
    <property type="entry name" value="C6_domain"/>
</dbReference>
<accession>P91006</accession>
<evidence type="ECO:0000313" key="4">
    <source>
        <dbReference type="Proteomes" id="UP000001940"/>
    </source>
</evidence>
<name>P91006_CAEEL</name>
<dbReference type="SMART" id="SM01048">
    <property type="entry name" value="C6"/>
    <property type="match status" value="5"/>
</dbReference>
<sequence>MNLADYMRSGLLFLVLIAESLVEACFATSPGTGPVASSTAQPLRTCSPTTLTYGTANGQSVAVTPTNLVSTPIAGTSDSISTMQIGCSASPGNNVAMHIDQFDPLENQASPQPASVTVNAECSSVDMQWYYVTVFQGQTIRRLMTTITCLQAPNVPVDPVRTCSPTALVYGVGDNQLNLAVMYTDYLATPIIGTSDTTSTMKVRCSAIADYHAIMTINDYTPTENDVVPPPQTVTINAECSSVDMVWYYVTTIGGQTISRSMNSITCTQAENPCLPTSITYGVGDNQIPEIMIDVGYSDYATTLVAGSTDTTSTMKISCSAIAGYITNMDVNNGLGPAENDVVPPPQTVAINAECSSVDSIWNYVTVVAGQTVKVPMTSATCQQIKDPSGPVTRSCSPTALTYGMGDGMNPEVQIGVTYTDFMTTATPGTMDSVSTMKITCSGIAGYNVQMELDGNTTPLENAGNPPPQTVTINAVCNSADMIWKYVSNVGGVPTSLDITTVTCAQIPNRVERQCSPTAVTLGIGDGLTPQRFIDVTYSDFASTPITGSLETTSTMKITCTAMPGYNVLMQLNSNPNSTPVENMGGLPQSVTITLTCNSADMIWNYVVEFMGAPFPRAITSMACVQQSN</sequence>
<dbReference type="OrthoDB" id="5875578at2759"/>
<dbReference type="PaxDb" id="6239-B0554.2"/>
<dbReference type="PANTHER" id="PTHR21629:SF11">
    <property type="entry name" value="C6 DOMAIN-CONTAINING PROTEIN"/>
    <property type="match status" value="1"/>
</dbReference>
<dbReference type="InParanoid" id="P91006"/>
<feature type="chain" id="PRO_5005692409" evidence="1">
    <location>
        <begin position="28"/>
        <end position="629"/>
    </location>
</feature>
<dbReference type="FunCoup" id="P91006">
    <property type="interactions" value="181"/>
</dbReference>
<dbReference type="HOGENOM" id="CLU_498049_0_0_1"/>
<feature type="signal peptide" evidence="1">
    <location>
        <begin position="1"/>
        <end position="27"/>
    </location>
</feature>
<proteinExistence type="predicted"/>
<dbReference type="WormBase" id="B0554.2">
    <property type="protein sequence ID" value="CE50784"/>
    <property type="gene ID" value="WBGene00015255"/>
</dbReference>
<reference evidence="3 4" key="1">
    <citation type="journal article" date="1998" name="Science">
        <title>Genome sequence of the nematode C. elegans: a platform for investigating biology.</title>
        <authorList>
            <consortium name="The C. elegans sequencing consortium"/>
            <person name="Sulson J.E."/>
            <person name="Waterston R."/>
        </authorList>
    </citation>
    <scope>NUCLEOTIDE SEQUENCE [LARGE SCALE GENOMIC DNA]</scope>
    <source>
        <strain evidence="3 4">Bristol N2</strain>
    </source>
</reference>
<protein>
    <submittedName>
        <fullName evidence="3">C6 domain-containing protein</fullName>
    </submittedName>
</protein>
<dbReference type="GeneID" id="182033"/>
<dbReference type="CTD" id="182033"/>
<dbReference type="PANTHER" id="PTHR21629">
    <property type="entry name" value="C6 DOMAIN-CONTAINING PROTEIN"/>
    <property type="match status" value="1"/>
</dbReference>
<evidence type="ECO:0000313" key="5">
    <source>
        <dbReference type="WormBase" id="B0554.2"/>
    </source>
</evidence>
<feature type="domain" description="C6" evidence="2">
    <location>
        <begin position="515"/>
        <end position="624"/>
    </location>
</feature>
<keyword evidence="4" id="KW-1185">Reference proteome</keyword>
<dbReference type="AlphaFoldDB" id="P91006"/>
<organism evidence="3 4">
    <name type="scientific">Caenorhabditis elegans</name>
    <dbReference type="NCBI Taxonomy" id="6239"/>
    <lineage>
        <taxon>Eukaryota</taxon>
        <taxon>Metazoa</taxon>
        <taxon>Ecdysozoa</taxon>
        <taxon>Nematoda</taxon>
        <taxon>Chromadorea</taxon>
        <taxon>Rhabditida</taxon>
        <taxon>Rhabditina</taxon>
        <taxon>Rhabditomorpha</taxon>
        <taxon>Rhabditoidea</taxon>
        <taxon>Rhabditidae</taxon>
        <taxon>Peloderinae</taxon>
        <taxon>Caenorhabditis</taxon>
    </lineage>
</organism>
<evidence type="ECO:0000259" key="2">
    <source>
        <dbReference type="SMART" id="SM01048"/>
    </source>
</evidence>
<gene>
    <name evidence="3 5" type="ORF">B0554.2</name>
    <name evidence="3" type="ORF">CELE_B0554.2</name>
</gene>
<dbReference type="EMBL" id="BX284605">
    <property type="protein sequence ID" value="CCD62228.2"/>
    <property type="molecule type" value="Genomic_DNA"/>
</dbReference>
<feature type="domain" description="C6" evidence="2">
    <location>
        <begin position="274"/>
        <end position="382"/>
    </location>
</feature>
<dbReference type="PIR" id="T25478">
    <property type="entry name" value="T25478"/>
</dbReference>
<dbReference type="Pfam" id="PF01681">
    <property type="entry name" value="C6"/>
    <property type="match status" value="5"/>
</dbReference>
<feature type="domain" description="C6" evidence="2">
    <location>
        <begin position="396"/>
        <end position="504"/>
    </location>
</feature>
<dbReference type="OMA" id="MECNTEN"/>
<dbReference type="Proteomes" id="UP000001940">
    <property type="component" value="Chromosome V"/>
</dbReference>
<dbReference type="KEGG" id="cel:CELE_B0554.2"/>
<keyword evidence="1" id="KW-0732">Signal</keyword>
<evidence type="ECO:0000256" key="1">
    <source>
        <dbReference type="SAM" id="SignalP"/>
    </source>
</evidence>
<feature type="domain" description="C6" evidence="2">
    <location>
        <begin position="163"/>
        <end position="267"/>
    </location>
</feature>
<feature type="domain" description="C6" evidence="2">
    <location>
        <begin position="46"/>
        <end position="149"/>
    </location>
</feature>
<evidence type="ECO:0000313" key="3">
    <source>
        <dbReference type="EMBL" id="CCD62228.2"/>
    </source>
</evidence>